<dbReference type="EMBL" id="HBIZ01038498">
    <property type="protein sequence ID" value="CAE0771949.1"/>
    <property type="molecule type" value="Transcribed_RNA"/>
</dbReference>
<evidence type="ECO:0000313" key="4">
    <source>
        <dbReference type="EMBL" id="CAE0771949.1"/>
    </source>
</evidence>
<reference evidence="4" key="1">
    <citation type="submission" date="2021-01" db="EMBL/GenBank/DDBJ databases">
        <authorList>
            <person name="Corre E."/>
            <person name="Pelletier E."/>
            <person name="Niang G."/>
            <person name="Scheremetjew M."/>
            <person name="Finn R."/>
            <person name="Kale V."/>
            <person name="Holt S."/>
            <person name="Cochrane G."/>
            <person name="Meng A."/>
            <person name="Brown T."/>
            <person name="Cohen L."/>
        </authorList>
    </citation>
    <scope>NUCLEOTIDE SEQUENCE</scope>
    <source>
        <strain evidence="4">CCMP645</strain>
    </source>
</reference>
<feature type="transmembrane region" description="Helical" evidence="2">
    <location>
        <begin position="351"/>
        <end position="370"/>
    </location>
</feature>
<keyword evidence="2" id="KW-0812">Transmembrane</keyword>
<organism evidence="4">
    <name type="scientific">Chrysotila carterae</name>
    <name type="common">Marine alga</name>
    <name type="synonym">Syracosphaera carterae</name>
    <dbReference type="NCBI Taxonomy" id="13221"/>
    <lineage>
        <taxon>Eukaryota</taxon>
        <taxon>Haptista</taxon>
        <taxon>Haptophyta</taxon>
        <taxon>Prymnesiophyceae</taxon>
        <taxon>Isochrysidales</taxon>
        <taxon>Isochrysidaceae</taxon>
        <taxon>Chrysotila</taxon>
    </lineage>
</organism>
<feature type="transmembrane region" description="Helical" evidence="2">
    <location>
        <begin position="132"/>
        <end position="152"/>
    </location>
</feature>
<gene>
    <name evidence="4" type="ORF">PCAR00345_LOCUS24561</name>
</gene>
<feature type="signal peptide" evidence="3">
    <location>
        <begin position="1"/>
        <end position="24"/>
    </location>
</feature>
<accession>A0A7S4BNS8</accession>
<keyword evidence="2" id="KW-0472">Membrane</keyword>
<feature type="transmembrane region" description="Helical" evidence="2">
    <location>
        <begin position="228"/>
        <end position="247"/>
    </location>
</feature>
<feature type="chain" id="PRO_5031394133" description="SLC26A/SulP transporter domain-containing protein" evidence="3">
    <location>
        <begin position="25"/>
        <end position="423"/>
    </location>
</feature>
<feature type="region of interest" description="Disordered" evidence="1">
    <location>
        <begin position="403"/>
        <end position="423"/>
    </location>
</feature>
<dbReference type="PANTHER" id="PTHR31610:SF0">
    <property type="entry name" value="SLC26A_SULP TRANSPORTER DOMAIN-CONTAINING PROTEIN"/>
    <property type="match status" value="1"/>
</dbReference>
<keyword evidence="3" id="KW-0732">Signal</keyword>
<feature type="compositionally biased region" description="Basic and acidic residues" evidence="1">
    <location>
        <begin position="403"/>
        <end position="413"/>
    </location>
</feature>
<protein>
    <recommendedName>
        <fullName evidence="5">SLC26A/SulP transporter domain-containing protein</fullName>
    </recommendedName>
</protein>
<evidence type="ECO:0000256" key="3">
    <source>
        <dbReference type="SAM" id="SignalP"/>
    </source>
</evidence>
<evidence type="ECO:0000256" key="2">
    <source>
        <dbReference type="SAM" id="Phobius"/>
    </source>
</evidence>
<dbReference type="AlphaFoldDB" id="A0A7S4BNS8"/>
<feature type="transmembrane region" description="Helical" evidence="2">
    <location>
        <begin position="105"/>
        <end position="125"/>
    </location>
</feature>
<keyword evidence="2" id="KW-1133">Transmembrane helix</keyword>
<dbReference type="PANTHER" id="PTHR31610">
    <property type="entry name" value="SLR0360 PROTEIN"/>
    <property type="match status" value="1"/>
</dbReference>
<feature type="transmembrane region" description="Helical" evidence="2">
    <location>
        <begin position="191"/>
        <end position="208"/>
    </location>
</feature>
<name>A0A7S4BNS8_CHRCT</name>
<evidence type="ECO:0008006" key="5">
    <source>
        <dbReference type="Google" id="ProtNLM"/>
    </source>
</evidence>
<sequence length="423" mass="45534">MLVCCSITSVTMLVIGIVMKWCNAGKFNPPRDEMADQVEKNWNDYAGKNSMGAFITLEGMENVSDSVSIVLPVALQSFIETMENVDLAAALGDSYNVREAMLADGLGTCVGALFGATLPTTVYIGHIRHKRLGATAGYSIANGVVYFVLLMSGIFPTIYAIVDGVSVGMILLFVGLIVVQTSFERSAARHYPALFIGLMFVIADPWFFDLFPAGSSSFSQPATRSLNRYYGLGNMMPGGGILVSLFLTQIICDMIDLRFIRGATYSVLCCILSEFGFMHGNNPVKEEGSCVREDSICVSGTVDAATERGQVLAAYIDGGSYKQLATYPPPLFGVTTGNVDANNSYGLNESWRFAAMYAVLALFLLAHLPFQYKGLIAKPIMDNGVVHEETALQAAQHFKKAVAEEEGKTRTADPDGPVATAVA</sequence>
<proteinExistence type="predicted"/>
<evidence type="ECO:0000256" key="1">
    <source>
        <dbReference type="SAM" id="MobiDB-lite"/>
    </source>
</evidence>
<feature type="transmembrane region" description="Helical" evidence="2">
    <location>
        <begin position="158"/>
        <end position="179"/>
    </location>
</feature>
<feature type="transmembrane region" description="Helical" evidence="2">
    <location>
        <begin position="259"/>
        <end position="278"/>
    </location>
</feature>